<organism evidence="3">
    <name type="scientific">Grosmannia clavigera (strain kw1407 / UAMH 11150)</name>
    <name type="common">Blue stain fungus</name>
    <name type="synonym">Graphiocladiella clavigera</name>
    <dbReference type="NCBI Taxonomy" id="655863"/>
    <lineage>
        <taxon>Eukaryota</taxon>
        <taxon>Fungi</taxon>
        <taxon>Dikarya</taxon>
        <taxon>Ascomycota</taxon>
        <taxon>Pezizomycotina</taxon>
        <taxon>Sordariomycetes</taxon>
        <taxon>Sordariomycetidae</taxon>
        <taxon>Ophiostomatales</taxon>
        <taxon>Ophiostomataceae</taxon>
        <taxon>Leptographium</taxon>
    </lineage>
</organism>
<dbReference type="STRING" id="655863.F0X848"/>
<feature type="compositionally biased region" description="Acidic residues" evidence="1">
    <location>
        <begin position="914"/>
        <end position="925"/>
    </location>
</feature>
<dbReference type="GeneID" id="25976798"/>
<name>F0X848_GROCL</name>
<dbReference type="RefSeq" id="XP_014175085.1">
    <property type="nucleotide sequence ID" value="XM_014319610.1"/>
</dbReference>
<dbReference type="HOGENOM" id="CLU_010107_0_0_1"/>
<evidence type="ECO:0000313" key="2">
    <source>
        <dbReference type="EMBL" id="EFX05603.1"/>
    </source>
</evidence>
<dbReference type="EMBL" id="GL629735">
    <property type="protein sequence ID" value="EFX05603.1"/>
    <property type="molecule type" value="Genomic_DNA"/>
</dbReference>
<gene>
    <name evidence="2" type="ORF">CMQ_3672</name>
</gene>
<evidence type="ECO:0000256" key="1">
    <source>
        <dbReference type="SAM" id="MobiDB-lite"/>
    </source>
</evidence>
<feature type="region of interest" description="Disordered" evidence="1">
    <location>
        <begin position="1001"/>
        <end position="1030"/>
    </location>
</feature>
<protein>
    <recommendedName>
        <fullName evidence="4">Sh3 domain containing protein</fullName>
    </recommendedName>
</protein>
<dbReference type="InParanoid" id="F0X848"/>
<dbReference type="AlphaFoldDB" id="F0X848"/>
<feature type="region of interest" description="Disordered" evidence="1">
    <location>
        <begin position="244"/>
        <end position="266"/>
    </location>
</feature>
<reference evidence="2 3" key="1">
    <citation type="journal article" date="2011" name="Proc. Natl. Acad. Sci. U.S.A.">
        <title>Genome and transcriptome analyses of the mountain pine beetle-fungal symbiont Grosmannia clavigera, a lodgepole pine pathogen.</title>
        <authorList>
            <person name="DiGuistini S."/>
            <person name="Wang Y."/>
            <person name="Liao N.Y."/>
            <person name="Taylor G."/>
            <person name="Tanguay P."/>
            <person name="Feau N."/>
            <person name="Henrissat B."/>
            <person name="Chan S.K."/>
            <person name="Hesse-Orce U."/>
            <person name="Alamouti S.M."/>
            <person name="Tsui C.K.M."/>
            <person name="Docking R.T."/>
            <person name="Levasseur A."/>
            <person name="Haridas S."/>
            <person name="Robertson G."/>
            <person name="Birol I."/>
            <person name="Holt R.A."/>
            <person name="Marra M.A."/>
            <person name="Hamelin R.C."/>
            <person name="Hirst M."/>
            <person name="Jones S.J.M."/>
            <person name="Bohlmann J."/>
            <person name="Breuil C."/>
        </authorList>
    </citation>
    <scope>NUCLEOTIDE SEQUENCE [LARGE SCALE GENOMIC DNA]</scope>
    <source>
        <strain evidence="3">kw1407 / UAMH 11150</strain>
    </source>
</reference>
<feature type="region of interest" description="Disordered" evidence="1">
    <location>
        <begin position="868"/>
        <end position="925"/>
    </location>
</feature>
<feature type="region of interest" description="Disordered" evidence="1">
    <location>
        <begin position="326"/>
        <end position="348"/>
    </location>
</feature>
<sequence>MGVDADELIFRPFREVAERGNEAVANIGEAGDDLNGDAAGANSLLAKAGRALVKEGERAMKRLQPVWDGQAEKYGNAFKEAMLQQDDIEKKRLQLEDLLYDFEDYIEPDTFDGDRFAAVQAATRSLALDVINHAKRIKLESPRRESTASQLAAAAAATIASTRGMTFPPLPPLPPVPSMPPMPRSSLTTTMHPRALTSIPIFTPTSPVADLAAALGDEDTIPDCDAPHINYSGSSRLESLLDLRRRNTRGSTTTSSSRGFEDRFVGDDAFSSNDAVRITPSRPTIIDATSHPSPPQPLSSTTSPLLSSAAIPRTSAWVRNHQASITGRARSSVRGKTSRETMATEYSNNESPLMLSRFSSLTVSGAASVFDHGLGSPGGMTDSRTSYMPSTANSYTSGSPIMVSPSCVPALPPATDPRDPRNALHMTSVTLPPPFVSPSLPPIRSVPSAESVQSVVSSPALSGRAERNILSSTSVLPSPALSPLMPSQSIQDFIRFDPSPLMPPISLPMSHQLAPQQEEVRDGEYWTGSFHRPYQQPDQTPGQLLQSSAMSVPAPLSLLPATLPSAPSDSHYDNGLMLAEESSNAGLHGGSEADTGTSLDFPITRGFVREPDCSIGPSSSFVKLGGFCQGAESFRLGGHWQGIKQQGGYVATTIGRCVDCGYAHNYEEVRLDMEKKPEATFTKAGGVRFRLRLLYKSHLSNHLASQRQAESNYACVFCVQAGATVREGDATVFTTPDHLLLHLARHPQPLPAVPGISVVYGEMAEPDSELANDFDLHLVRSPMPIPVPPTVGQAAVATAVCDHMQRYGSKKLMRPPRYTEDMLHFLAGARIVGLMFPEAWEGKWCLGWHDGFVGAFAAKAVQIEPPRKSEIPMESSSGMKVTARWKWKPKAAPGSTRGGHEGKGGKSGRRGNDSDDEGVNEDDDGANSDAASVWLHFDKGETIFNVKCLYADYWCWAGTDSKGRYGVFPQSHILTETLQQEMLAPQPTKTGWSAKSFFSKGGAIGSTRRPVSSSASSSLTSNSMGQTRRS</sequence>
<feature type="region of interest" description="Disordered" evidence="1">
    <location>
        <begin position="284"/>
        <end position="306"/>
    </location>
</feature>
<keyword evidence="3" id="KW-1185">Reference proteome</keyword>
<feature type="compositionally biased region" description="Low complexity" evidence="1">
    <location>
        <begin position="1012"/>
        <end position="1023"/>
    </location>
</feature>
<proteinExistence type="predicted"/>
<dbReference type="eggNOG" id="ENOG502RJKD">
    <property type="taxonomic scope" value="Eukaryota"/>
</dbReference>
<accession>F0X848</accession>
<dbReference type="Proteomes" id="UP000007796">
    <property type="component" value="Unassembled WGS sequence"/>
</dbReference>
<feature type="compositionally biased region" description="Low complexity" evidence="1">
    <location>
        <begin position="249"/>
        <end position="258"/>
    </location>
</feature>
<dbReference type="OrthoDB" id="5243589at2759"/>
<evidence type="ECO:0008006" key="4">
    <source>
        <dbReference type="Google" id="ProtNLM"/>
    </source>
</evidence>
<evidence type="ECO:0000313" key="3">
    <source>
        <dbReference type="Proteomes" id="UP000007796"/>
    </source>
</evidence>